<organism evidence="1 2">
    <name type="scientific">Lysinibacillus pakistanensis</name>
    <dbReference type="NCBI Taxonomy" id="759811"/>
    <lineage>
        <taxon>Bacteria</taxon>
        <taxon>Bacillati</taxon>
        <taxon>Bacillota</taxon>
        <taxon>Bacilli</taxon>
        <taxon>Bacillales</taxon>
        <taxon>Bacillaceae</taxon>
        <taxon>Lysinibacillus</taxon>
    </lineage>
</organism>
<protein>
    <recommendedName>
        <fullName evidence="3">HNH endonuclease</fullName>
    </recommendedName>
</protein>
<dbReference type="RefSeq" id="WP_283870505.1">
    <property type="nucleotide sequence ID" value="NZ_CP126101.1"/>
</dbReference>
<sequence>MANSWSSKGDELVRCPVDGCHHVGLIITKAHCRLEHNMTRDEVEKKYGYPKRVIVLKRSQVIGGLSGNERA</sequence>
<dbReference type="AlphaFoldDB" id="A0AAX3WYE3"/>
<name>A0AAX3WYE3_9BACI</name>
<gene>
    <name evidence="1" type="ORF">QNH24_01955</name>
</gene>
<dbReference type="EMBL" id="CP126101">
    <property type="protein sequence ID" value="WHY52018.1"/>
    <property type="molecule type" value="Genomic_DNA"/>
</dbReference>
<evidence type="ECO:0008006" key="3">
    <source>
        <dbReference type="Google" id="ProtNLM"/>
    </source>
</evidence>
<dbReference type="Proteomes" id="UP001178322">
    <property type="component" value="Chromosome"/>
</dbReference>
<accession>A0AAX3WYE3</accession>
<evidence type="ECO:0000313" key="1">
    <source>
        <dbReference type="EMBL" id="WHY52018.1"/>
    </source>
</evidence>
<proteinExistence type="predicted"/>
<evidence type="ECO:0000313" key="2">
    <source>
        <dbReference type="Proteomes" id="UP001178322"/>
    </source>
</evidence>
<reference evidence="1" key="1">
    <citation type="submission" date="2023-05" db="EMBL/GenBank/DDBJ databases">
        <title>Comparative genomics of Bacillaceae isolates and their secondary metabolite potential.</title>
        <authorList>
            <person name="Song L."/>
            <person name="Nielsen L.J."/>
            <person name="Mohite O."/>
            <person name="Xu X."/>
            <person name="Weber T."/>
            <person name="Kovacs A.T."/>
        </authorList>
    </citation>
    <scope>NUCLEOTIDE SEQUENCE</scope>
    <source>
        <strain evidence="1">LY1</strain>
    </source>
</reference>